<keyword evidence="1" id="KW-0175">Coiled coil</keyword>
<gene>
    <name evidence="4" type="ORF">IAC51_01480</name>
</gene>
<organism evidence="4 5">
    <name type="scientific">Candidatus Aphodosoma intestinipullorum</name>
    <dbReference type="NCBI Taxonomy" id="2840674"/>
    <lineage>
        <taxon>Bacteria</taxon>
        <taxon>Pseudomonadati</taxon>
        <taxon>Bacteroidota</taxon>
        <taxon>Bacteroidia</taxon>
        <taxon>Bacteroidales</taxon>
        <taxon>Candidatus Aphodosoma</taxon>
    </lineage>
</organism>
<reference evidence="4" key="2">
    <citation type="journal article" date="2021" name="PeerJ">
        <title>Extensive microbial diversity within the chicken gut microbiome revealed by metagenomics and culture.</title>
        <authorList>
            <person name="Gilroy R."/>
            <person name="Ravi A."/>
            <person name="Getino M."/>
            <person name="Pursley I."/>
            <person name="Horton D.L."/>
            <person name="Alikhan N.F."/>
            <person name="Baker D."/>
            <person name="Gharbi K."/>
            <person name="Hall N."/>
            <person name="Watson M."/>
            <person name="Adriaenssens E.M."/>
            <person name="Foster-Nyarko E."/>
            <person name="Jarju S."/>
            <person name="Secka A."/>
            <person name="Antonio M."/>
            <person name="Oren A."/>
            <person name="Chaudhuri R.R."/>
            <person name="La Ragione R."/>
            <person name="Hildebrand F."/>
            <person name="Pallen M.J."/>
        </authorList>
    </citation>
    <scope>NUCLEOTIDE SEQUENCE</scope>
    <source>
        <strain evidence="4">3924</strain>
    </source>
</reference>
<protein>
    <recommendedName>
        <fullName evidence="6">Chromosome segregation protein SMC</fullName>
    </recommendedName>
</protein>
<evidence type="ECO:0000256" key="1">
    <source>
        <dbReference type="SAM" id="Coils"/>
    </source>
</evidence>
<feature type="coiled-coil region" evidence="1">
    <location>
        <begin position="62"/>
        <end position="186"/>
    </location>
</feature>
<evidence type="ECO:0000313" key="4">
    <source>
        <dbReference type="EMBL" id="MBO8439303.1"/>
    </source>
</evidence>
<dbReference type="Proteomes" id="UP000712007">
    <property type="component" value="Unassembled WGS sequence"/>
</dbReference>
<sequence length="317" mass="36052">MEDNRSVTPAATAPQPAGKTPGNSNNRVAIIVAAAVAAIFIGVAIYMWSRLRSTESEMAEMVEMMTYEKEQLENEYADVALEMEGFALKTDNDSILKMLDKEQQRVQLLLEELRTVKATNARRIAELKAELASVRKVLVYYVAQVDSLNTVNTRLTEENREVHQRYQEASQQVQNLSEVKTMLEEKVTIASQLEAQNIEVRIETERGYKTKSVRRAAVFEVSCTILKNITAQVGRKQLYLRVTAPDETVLQKSPDNMFMFDDREIAYSSVRDFEYAGEETTETIYYTIEETLWPGDYRFDLFVDGHLIGTATATLKK</sequence>
<evidence type="ECO:0000256" key="2">
    <source>
        <dbReference type="SAM" id="MobiDB-lite"/>
    </source>
</evidence>
<evidence type="ECO:0008006" key="6">
    <source>
        <dbReference type="Google" id="ProtNLM"/>
    </source>
</evidence>
<proteinExistence type="predicted"/>
<dbReference type="EMBL" id="JADIMV010000028">
    <property type="protein sequence ID" value="MBO8439303.1"/>
    <property type="molecule type" value="Genomic_DNA"/>
</dbReference>
<dbReference type="AlphaFoldDB" id="A0A940IDJ1"/>
<evidence type="ECO:0000313" key="5">
    <source>
        <dbReference type="Proteomes" id="UP000712007"/>
    </source>
</evidence>
<evidence type="ECO:0000256" key="3">
    <source>
        <dbReference type="SAM" id="Phobius"/>
    </source>
</evidence>
<feature type="region of interest" description="Disordered" evidence="2">
    <location>
        <begin position="1"/>
        <end position="24"/>
    </location>
</feature>
<keyword evidence="3" id="KW-1133">Transmembrane helix</keyword>
<keyword evidence="3" id="KW-0812">Transmembrane</keyword>
<comment type="caution">
    <text evidence="4">The sequence shown here is derived from an EMBL/GenBank/DDBJ whole genome shotgun (WGS) entry which is preliminary data.</text>
</comment>
<name>A0A940IDJ1_9BACT</name>
<accession>A0A940IDJ1</accession>
<keyword evidence="3" id="KW-0472">Membrane</keyword>
<reference evidence="4" key="1">
    <citation type="submission" date="2020-10" db="EMBL/GenBank/DDBJ databases">
        <authorList>
            <person name="Gilroy R."/>
        </authorList>
    </citation>
    <scope>NUCLEOTIDE SEQUENCE</scope>
    <source>
        <strain evidence="4">3924</strain>
    </source>
</reference>
<feature type="transmembrane region" description="Helical" evidence="3">
    <location>
        <begin position="28"/>
        <end position="48"/>
    </location>
</feature>